<evidence type="ECO:0000256" key="6">
    <source>
        <dbReference type="ARBA" id="ARBA00023033"/>
    </source>
</evidence>
<dbReference type="InterPro" id="IPR002401">
    <property type="entry name" value="Cyt_P450_E_grp-I"/>
</dbReference>
<gene>
    <name evidence="10" type="ORF">HLB35_00410</name>
</gene>
<keyword evidence="11" id="KW-1185">Reference proteome</keyword>
<evidence type="ECO:0000256" key="3">
    <source>
        <dbReference type="ARBA" id="ARBA00022723"/>
    </source>
</evidence>
<name>A0A7Y3X9U5_9GAMM</name>
<dbReference type="InterPro" id="IPR001128">
    <property type="entry name" value="Cyt_P450"/>
</dbReference>
<comment type="cofactor">
    <cofactor evidence="7">
        <name>heme</name>
        <dbReference type="ChEBI" id="CHEBI:30413"/>
    </cofactor>
</comment>
<sequence length="494" mass="56828">MNHDNASYVTPSKERVGSSDKQQLAEALSRAHHIEPPVTVAPAPASAGILKRMYRAQHNLLSIWREKDYSVYTTHMNLANQKYVVCNSPDTVRRVFLEQHDNYDRKSPQMRRALIPLLKDGLFVSDGDLWSQRRRQCAPSLSNALLPNFCSVMTASANETAERWAEQPQDEPLDMLTEMAHLTARIIGRTIFGDDTTDDEAEQVVAGFTEYQRHSEHLDMADTLGLPFLRLLGNPLRRNRIRYSAEQVHEVIDRIIDRRINTSDSNQHSMIDSFMTALEGSEGCPMGREAVRNEAIVMFMAGHETTANALAWCWYLLDYDQQAMVCLQAELDEVLKGRTPRYEDVEKLHYTMAVFEEAMRLYPPVPLLTRQARGEDQVRNREVRPGTVLIVCPWLMHRHRKLWEAPDHFVPERFLPKVPRPDKFTYFPFSVGHRVCLGKRFGLYEGVLCLATLAQRFTPQLVPSHKVEIECRLTLRPKGGLPMTLQSRKPYKRF</sequence>
<keyword evidence="5 7" id="KW-0408">Iron</keyword>
<dbReference type="Proteomes" id="UP000588806">
    <property type="component" value="Unassembled WGS sequence"/>
</dbReference>
<evidence type="ECO:0000313" key="11">
    <source>
        <dbReference type="Proteomes" id="UP000588806"/>
    </source>
</evidence>
<organism evidence="10 11">
    <name type="scientific">Vreelandella azerica</name>
    <dbReference type="NCBI Taxonomy" id="2732867"/>
    <lineage>
        <taxon>Bacteria</taxon>
        <taxon>Pseudomonadati</taxon>
        <taxon>Pseudomonadota</taxon>
        <taxon>Gammaproteobacteria</taxon>
        <taxon>Oceanospirillales</taxon>
        <taxon>Halomonadaceae</taxon>
        <taxon>Vreelandella</taxon>
    </lineage>
</organism>
<feature type="compositionally biased region" description="Polar residues" evidence="9">
    <location>
        <begin position="1"/>
        <end position="10"/>
    </location>
</feature>
<comment type="caution">
    <text evidence="10">The sequence shown here is derived from an EMBL/GenBank/DDBJ whole genome shotgun (WGS) entry which is preliminary data.</text>
</comment>
<dbReference type="Pfam" id="PF00067">
    <property type="entry name" value="p450"/>
    <property type="match status" value="1"/>
</dbReference>
<keyword evidence="3 7" id="KW-0479">Metal-binding</keyword>
<dbReference type="GO" id="GO:0020037">
    <property type="term" value="F:heme binding"/>
    <property type="evidence" value="ECO:0007669"/>
    <property type="project" value="InterPro"/>
</dbReference>
<reference evidence="10 11" key="2">
    <citation type="submission" date="2020-06" db="EMBL/GenBank/DDBJ databases">
        <title>Halomonas songnenensis sp. nov., a moderately halophilic bacterium isolated from saline and alkaline soils.</title>
        <authorList>
            <person name="Jiang J."/>
            <person name="Pan Y."/>
        </authorList>
    </citation>
    <scope>NUCLEOTIDE SEQUENCE [LARGE SCALE GENOMIC DNA]</scope>
    <source>
        <strain evidence="10 11">TBZ9</strain>
    </source>
</reference>
<dbReference type="PRINTS" id="PR00463">
    <property type="entry name" value="EP450I"/>
</dbReference>
<evidence type="ECO:0000256" key="4">
    <source>
        <dbReference type="ARBA" id="ARBA00023002"/>
    </source>
</evidence>
<evidence type="ECO:0000256" key="7">
    <source>
        <dbReference type="PIRSR" id="PIRSR602401-1"/>
    </source>
</evidence>
<protein>
    <submittedName>
        <fullName evidence="10">Cytochrome P450</fullName>
    </submittedName>
</protein>
<keyword evidence="4 8" id="KW-0560">Oxidoreductase</keyword>
<evidence type="ECO:0000256" key="5">
    <source>
        <dbReference type="ARBA" id="ARBA00023004"/>
    </source>
</evidence>
<evidence type="ECO:0000256" key="9">
    <source>
        <dbReference type="SAM" id="MobiDB-lite"/>
    </source>
</evidence>
<dbReference type="PROSITE" id="PS00086">
    <property type="entry name" value="CYTOCHROME_P450"/>
    <property type="match status" value="1"/>
</dbReference>
<dbReference type="Gene3D" id="1.10.630.10">
    <property type="entry name" value="Cytochrome P450"/>
    <property type="match status" value="1"/>
</dbReference>
<dbReference type="GO" id="GO:0005506">
    <property type="term" value="F:iron ion binding"/>
    <property type="evidence" value="ECO:0007669"/>
    <property type="project" value="InterPro"/>
</dbReference>
<evidence type="ECO:0000256" key="8">
    <source>
        <dbReference type="RuleBase" id="RU000461"/>
    </source>
</evidence>
<dbReference type="InterPro" id="IPR017972">
    <property type="entry name" value="Cyt_P450_CS"/>
</dbReference>
<feature type="region of interest" description="Disordered" evidence="9">
    <location>
        <begin position="1"/>
        <end position="27"/>
    </location>
</feature>
<keyword evidence="6 8" id="KW-0503">Monooxygenase</keyword>
<accession>A0A7Y3X9U5</accession>
<evidence type="ECO:0000313" key="10">
    <source>
        <dbReference type="EMBL" id="NOG30613.1"/>
    </source>
</evidence>
<dbReference type="PANTHER" id="PTHR24291:SF50">
    <property type="entry name" value="BIFUNCTIONAL ALBAFLAVENONE MONOOXYGENASE_TERPENE SYNTHASE"/>
    <property type="match status" value="1"/>
</dbReference>
<dbReference type="GO" id="GO:0004497">
    <property type="term" value="F:monooxygenase activity"/>
    <property type="evidence" value="ECO:0007669"/>
    <property type="project" value="UniProtKB-KW"/>
</dbReference>
<dbReference type="AlphaFoldDB" id="A0A7Y3X9U5"/>
<reference evidence="10 11" key="1">
    <citation type="submission" date="2020-05" db="EMBL/GenBank/DDBJ databases">
        <authorList>
            <person name="Ruan W."/>
            <person name="Jeon C.O."/>
            <person name="Chun B.H."/>
        </authorList>
    </citation>
    <scope>NUCLEOTIDE SEQUENCE [LARGE SCALE GENOMIC DNA]</scope>
    <source>
        <strain evidence="10 11">TBZ9</strain>
    </source>
</reference>
<dbReference type="InterPro" id="IPR050196">
    <property type="entry name" value="Cytochrome_P450_Monoox"/>
</dbReference>
<dbReference type="GO" id="GO:0016705">
    <property type="term" value="F:oxidoreductase activity, acting on paired donors, with incorporation or reduction of molecular oxygen"/>
    <property type="evidence" value="ECO:0007669"/>
    <property type="project" value="InterPro"/>
</dbReference>
<proteinExistence type="inferred from homology"/>
<dbReference type="EMBL" id="JABFHI010000001">
    <property type="protein sequence ID" value="NOG30613.1"/>
    <property type="molecule type" value="Genomic_DNA"/>
</dbReference>
<dbReference type="RefSeq" id="WP_171701098.1">
    <property type="nucleotide sequence ID" value="NZ_JABFHI010000001.1"/>
</dbReference>
<comment type="similarity">
    <text evidence="1 8">Belongs to the cytochrome P450 family.</text>
</comment>
<dbReference type="InterPro" id="IPR036396">
    <property type="entry name" value="Cyt_P450_sf"/>
</dbReference>
<dbReference type="PRINTS" id="PR00385">
    <property type="entry name" value="P450"/>
</dbReference>
<dbReference type="PANTHER" id="PTHR24291">
    <property type="entry name" value="CYTOCHROME P450 FAMILY 4"/>
    <property type="match status" value="1"/>
</dbReference>
<dbReference type="SUPFAM" id="SSF48264">
    <property type="entry name" value="Cytochrome P450"/>
    <property type="match status" value="1"/>
</dbReference>
<evidence type="ECO:0000256" key="1">
    <source>
        <dbReference type="ARBA" id="ARBA00010617"/>
    </source>
</evidence>
<keyword evidence="2 7" id="KW-0349">Heme</keyword>
<feature type="binding site" description="axial binding residue" evidence="7">
    <location>
        <position position="436"/>
    </location>
    <ligand>
        <name>heme</name>
        <dbReference type="ChEBI" id="CHEBI:30413"/>
    </ligand>
    <ligandPart>
        <name>Fe</name>
        <dbReference type="ChEBI" id="CHEBI:18248"/>
    </ligandPart>
</feature>
<evidence type="ECO:0000256" key="2">
    <source>
        <dbReference type="ARBA" id="ARBA00022617"/>
    </source>
</evidence>